<accession>A0A0K2UT80</accession>
<sequence length="71" mass="7840">MTDTAGFPLICAQKVLSRELASGLYGRIKKEFKRTHKANSKESCNEGDRFLSLFVAKVVSPPSLGSFHLLL</sequence>
<reference evidence="1" key="1">
    <citation type="submission" date="2014-05" db="EMBL/GenBank/DDBJ databases">
        <authorList>
            <person name="Chronopoulou M."/>
        </authorList>
    </citation>
    <scope>NUCLEOTIDE SEQUENCE</scope>
    <source>
        <tissue evidence="1">Whole organism</tissue>
    </source>
</reference>
<name>A0A0K2UT80_LEPSM</name>
<dbReference type="EMBL" id="HACA01023741">
    <property type="protein sequence ID" value="CDW41102.1"/>
    <property type="molecule type" value="Transcribed_RNA"/>
</dbReference>
<evidence type="ECO:0000313" key="1">
    <source>
        <dbReference type="EMBL" id="CDW41102.1"/>
    </source>
</evidence>
<dbReference type="AlphaFoldDB" id="A0A0K2UT80"/>
<organism evidence="1">
    <name type="scientific">Lepeophtheirus salmonis</name>
    <name type="common">Salmon louse</name>
    <name type="synonym">Caligus salmonis</name>
    <dbReference type="NCBI Taxonomy" id="72036"/>
    <lineage>
        <taxon>Eukaryota</taxon>
        <taxon>Metazoa</taxon>
        <taxon>Ecdysozoa</taxon>
        <taxon>Arthropoda</taxon>
        <taxon>Crustacea</taxon>
        <taxon>Multicrustacea</taxon>
        <taxon>Hexanauplia</taxon>
        <taxon>Copepoda</taxon>
        <taxon>Siphonostomatoida</taxon>
        <taxon>Caligidae</taxon>
        <taxon>Lepeophtheirus</taxon>
    </lineage>
</organism>
<proteinExistence type="predicted"/>
<protein>
    <submittedName>
        <fullName evidence="1">Uncharacterized protein</fullName>
    </submittedName>
</protein>